<dbReference type="Proteomes" id="UP000297729">
    <property type="component" value="Unassembled WGS sequence"/>
</dbReference>
<dbReference type="EMBL" id="SPVG01000088">
    <property type="protein sequence ID" value="TFW25561.1"/>
    <property type="molecule type" value="Genomic_DNA"/>
</dbReference>
<name>A0A4Y9SMN7_9BURK</name>
<proteinExistence type="predicted"/>
<evidence type="ECO:0000313" key="1">
    <source>
        <dbReference type="EMBL" id="TFW25561.1"/>
    </source>
</evidence>
<dbReference type="AlphaFoldDB" id="A0A4Y9SMN7"/>
<dbReference type="RefSeq" id="WP_135201238.1">
    <property type="nucleotide sequence ID" value="NZ_SPVG01000088.1"/>
</dbReference>
<gene>
    <name evidence="1" type="ORF">E4L98_09080</name>
</gene>
<organism evidence="1 2">
    <name type="scientific">Duganella callida</name>
    <dbReference type="NCBI Taxonomy" id="2561932"/>
    <lineage>
        <taxon>Bacteria</taxon>
        <taxon>Pseudomonadati</taxon>
        <taxon>Pseudomonadota</taxon>
        <taxon>Betaproteobacteria</taxon>
        <taxon>Burkholderiales</taxon>
        <taxon>Oxalobacteraceae</taxon>
        <taxon>Telluria group</taxon>
        <taxon>Duganella</taxon>
    </lineage>
</organism>
<comment type="caution">
    <text evidence="1">The sequence shown here is derived from an EMBL/GenBank/DDBJ whole genome shotgun (WGS) entry which is preliminary data.</text>
</comment>
<evidence type="ECO:0000313" key="2">
    <source>
        <dbReference type="Proteomes" id="UP000297729"/>
    </source>
</evidence>
<protein>
    <submittedName>
        <fullName evidence="1">Uncharacterized protein</fullName>
    </submittedName>
</protein>
<reference evidence="1 2" key="1">
    <citation type="submission" date="2019-03" db="EMBL/GenBank/DDBJ databases">
        <title>Draft Genome Sequence of Duganella callidus sp. nov., a Novel Duganella Species Isolated from Cultivated Soil.</title>
        <authorList>
            <person name="Raths R."/>
            <person name="Peta V."/>
            <person name="Bucking H."/>
        </authorList>
    </citation>
    <scope>NUCLEOTIDE SEQUENCE [LARGE SCALE GENOMIC DNA]</scope>
    <source>
        <strain evidence="1 2">DN04</strain>
    </source>
</reference>
<keyword evidence="2" id="KW-1185">Reference proteome</keyword>
<accession>A0A4Y9SMN7</accession>
<sequence length="197" mass="19800">MKPLIASQPQAHPVFILPAALNACAEDAGRALVAALLRPGGVGAVGPAFVIDGDGLVDLVETITDAMDGQEDRGAATSAAPQLAALLTQPATSIIGEIRRRDGAQPAALYLEIDGAALSDMAALLSVASHGTGLLVRCGDFQCMANLAAMCVGTGAVYLHAAAEDALLARLLASIFPAAPGLLTISSRALPAGWPAI</sequence>